<dbReference type="EMBL" id="JANJYJ010000003">
    <property type="protein sequence ID" value="KAK3223538.1"/>
    <property type="molecule type" value="Genomic_DNA"/>
</dbReference>
<dbReference type="SUPFAM" id="SSF101936">
    <property type="entry name" value="DNA-binding pseudobarrel domain"/>
    <property type="match status" value="1"/>
</dbReference>
<dbReference type="Pfam" id="PF02362">
    <property type="entry name" value="B3"/>
    <property type="match status" value="1"/>
</dbReference>
<dbReference type="InterPro" id="IPR044800">
    <property type="entry name" value="LEC2-like"/>
</dbReference>
<comment type="caution">
    <text evidence="7">The sequence shown here is derived from an EMBL/GenBank/DDBJ whole genome shotgun (WGS) entry which is preliminary data.</text>
</comment>
<proteinExistence type="predicted"/>
<dbReference type="SMART" id="SM01019">
    <property type="entry name" value="B3"/>
    <property type="match status" value="1"/>
</dbReference>
<dbReference type="PANTHER" id="PTHR31140:SF145">
    <property type="entry name" value="TF-B3 DOMAIN-CONTAINING PROTEIN"/>
    <property type="match status" value="1"/>
</dbReference>
<dbReference type="AlphaFoldDB" id="A0AAE0ECP6"/>
<evidence type="ECO:0000256" key="2">
    <source>
        <dbReference type="ARBA" id="ARBA00023015"/>
    </source>
</evidence>
<keyword evidence="8" id="KW-1185">Reference proteome</keyword>
<evidence type="ECO:0000313" key="8">
    <source>
        <dbReference type="Proteomes" id="UP001281410"/>
    </source>
</evidence>
<feature type="domain" description="TF-B3" evidence="6">
    <location>
        <begin position="3"/>
        <end position="108"/>
    </location>
</feature>
<comment type="subcellular location">
    <subcellularLocation>
        <location evidence="1">Nucleus</location>
    </subcellularLocation>
</comment>
<dbReference type="PANTHER" id="PTHR31140">
    <property type="entry name" value="B3 DOMAIN-CONTAINING TRANSCRIPTION FACTOR ABI3"/>
    <property type="match status" value="1"/>
</dbReference>
<dbReference type="GO" id="GO:0003700">
    <property type="term" value="F:DNA-binding transcription factor activity"/>
    <property type="evidence" value="ECO:0007669"/>
    <property type="project" value="InterPro"/>
</dbReference>
<dbReference type="Gene3D" id="2.40.330.10">
    <property type="entry name" value="DNA-binding pseudobarrel domain"/>
    <property type="match status" value="1"/>
</dbReference>
<gene>
    <name evidence="7" type="ORF">Dsin_010563</name>
</gene>
<dbReference type="Proteomes" id="UP001281410">
    <property type="component" value="Unassembled WGS sequence"/>
</dbReference>
<dbReference type="GO" id="GO:0003677">
    <property type="term" value="F:DNA binding"/>
    <property type="evidence" value="ECO:0007669"/>
    <property type="project" value="UniProtKB-KW"/>
</dbReference>
<evidence type="ECO:0000313" key="7">
    <source>
        <dbReference type="EMBL" id="KAK3223538.1"/>
    </source>
</evidence>
<evidence type="ECO:0000256" key="1">
    <source>
        <dbReference type="ARBA" id="ARBA00004123"/>
    </source>
</evidence>
<sequence>MPPFKFSKNLIKSDIDKLALPEQTVEHMIPMMNGQNSMDLKVVDSRSQEWELRYYTRPNGKKKSPVFTKGWREFVQDKRLRVGDEFTFYGHQVRAGDGQLKMEYMFEVKRPSSMTFDGVPLTSDVEYLANGAEPVTVVVEGSESEFQRVNATLIFTFQGQPIIDN</sequence>
<evidence type="ECO:0000256" key="4">
    <source>
        <dbReference type="ARBA" id="ARBA00023163"/>
    </source>
</evidence>
<dbReference type="InterPro" id="IPR015300">
    <property type="entry name" value="DNA-bd_pseudobarrel_sf"/>
</dbReference>
<reference evidence="7" key="1">
    <citation type="journal article" date="2023" name="Plant J.">
        <title>Genome sequences and population genomics provide insights into the demographic history, inbreeding, and mutation load of two 'living fossil' tree species of Dipteronia.</title>
        <authorList>
            <person name="Feng Y."/>
            <person name="Comes H.P."/>
            <person name="Chen J."/>
            <person name="Zhu S."/>
            <person name="Lu R."/>
            <person name="Zhang X."/>
            <person name="Li P."/>
            <person name="Qiu J."/>
            <person name="Olsen K.M."/>
            <person name="Qiu Y."/>
        </authorList>
    </citation>
    <scope>NUCLEOTIDE SEQUENCE</scope>
    <source>
        <strain evidence="7">NBL</strain>
    </source>
</reference>
<evidence type="ECO:0000259" key="6">
    <source>
        <dbReference type="PROSITE" id="PS50863"/>
    </source>
</evidence>
<dbReference type="CDD" id="cd10017">
    <property type="entry name" value="B3_DNA"/>
    <property type="match status" value="1"/>
</dbReference>
<keyword evidence="2" id="KW-0805">Transcription regulation</keyword>
<organism evidence="7 8">
    <name type="scientific">Dipteronia sinensis</name>
    <dbReference type="NCBI Taxonomy" id="43782"/>
    <lineage>
        <taxon>Eukaryota</taxon>
        <taxon>Viridiplantae</taxon>
        <taxon>Streptophyta</taxon>
        <taxon>Embryophyta</taxon>
        <taxon>Tracheophyta</taxon>
        <taxon>Spermatophyta</taxon>
        <taxon>Magnoliopsida</taxon>
        <taxon>eudicotyledons</taxon>
        <taxon>Gunneridae</taxon>
        <taxon>Pentapetalae</taxon>
        <taxon>rosids</taxon>
        <taxon>malvids</taxon>
        <taxon>Sapindales</taxon>
        <taxon>Sapindaceae</taxon>
        <taxon>Hippocastanoideae</taxon>
        <taxon>Acereae</taxon>
        <taxon>Dipteronia</taxon>
    </lineage>
</organism>
<keyword evidence="5" id="KW-0539">Nucleus</keyword>
<evidence type="ECO:0000256" key="3">
    <source>
        <dbReference type="ARBA" id="ARBA00023125"/>
    </source>
</evidence>
<dbReference type="InterPro" id="IPR003340">
    <property type="entry name" value="B3_DNA-bd"/>
</dbReference>
<accession>A0AAE0ECP6</accession>
<dbReference type="PROSITE" id="PS50863">
    <property type="entry name" value="B3"/>
    <property type="match status" value="1"/>
</dbReference>
<keyword evidence="3" id="KW-0238">DNA-binding</keyword>
<dbReference type="GO" id="GO:0005634">
    <property type="term" value="C:nucleus"/>
    <property type="evidence" value="ECO:0007669"/>
    <property type="project" value="UniProtKB-SubCell"/>
</dbReference>
<protein>
    <recommendedName>
        <fullName evidence="6">TF-B3 domain-containing protein</fullName>
    </recommendedName>
</protein>
<evidence type="ECO:0000256" key="5">
    <source>
        <dbReference type="ARBA" id="ARBA00023242"/>
    </source>
</evidence>
<name>A0AAE0ECP6_9ROSI</name>
<keyword evidence="4" id="KW-0804">Transcription</keyword>